<sequence length="188" mass="20936">MALAPSPLTTPEEAHKMQEQMCEFPNQLPPGASEYKYSGFAGLEKAFSEAYGRFIDNQSPVVVFTVVLEMAFSKTQEHVSSIWDGGSMNQTETSYIKSENGNIYLNTWERGAISYRTSTLSGAQNDTGHQIHRGKNGEAVSTMPNIALGILFHGIMLRDPGSGEHDFIFTREDFLELANRTWQAMDTM</sequence>
<accession>A0A2B7ZL17</accession>
<gene>
    <name evidence="1" type="ORF">GX50_03347</name>
</gene>
<dbReference type="VEuPathDB" id="FungiDB:EMCG_04249"/>
<dbReference type="STRING" id="73230.A0A2B7ZL17"/>
<name>A0A2B7ZL17_9EURO</name>
<proteinExistence type="predicted"/>
<keyword evidence="2" id="KW-1185">Reference proteome</keyword>
<comment type="caution">
    <text evidence="1">The sequence shown here is derived from an EMBL/GenBank/DDBJ whole genome shotgun (WGS) entry which is preliminary data.</text>
</comment>
<dbReference type="EMBL" id="PDND01000053">
    <property type="protein sequence ID" value="PGH33868.1"/>
    <property type="molecule type" value="Genomic_DNA"/>
</dbReference>
<evidence type="ECO:0000313" key="2">
    <source>
        <dbReference type="Proteomes" id="UP000226031"/>
    </source>
</evidence>
<dbReference type="Proteomes" id="UP000226031">
    <property type="component" value="Unassembled WGS sequence"/>
</dbReference>
<reference evidence="1 2" key="1">
    <citation type="submission" date="2017-10" db="EMBL/GenBank/DDBJ databases">
        <title>Comparative genomics in systemic dimorphic fungi from Ajellomycetaceae.</title>
        <authorList>
            <person name="Munoz J.F."/>
            <person name="Mcewen J.G."/>
            <person name="Clay O.K."/>
            <person name="Cuomo C.A."/>
        </authorList>
    </citation>
    <scope>NUCLEOTIDE SEQUENCE [LARGE SCALE GENOMIC DNA]</scope>
    <source>
        <strain evidence="1 2">UAMH4076</strain>
    </source>
</reference>
<dbReference type="AlphaFoldDB" id="A0A2B7ZL17"/>
<evidence type="ECO:0000313" key="1">
    <source>
        <dbReference type="EMBL" id="PGH33868.1"/>
    </source>
</evidence>
<organism evidence="1 2">
    <name type="scientific">[Emmonsia] crescens</name>
    <dbReference type="NCBI Taxonomy" id="73230"/>
    <lineage>
        <taxon>Eukaryota</taxon>
        <taxon>Fungi</taxon>
        <taxon>Dikarya</taxon>
        <taxon>Ascomycota</taxon>
        <taxon>Pezizomycotina</taxon>
        <taxon>Eurotiomycetes</taxon>
        <taxon>Eurotiomycetidae</taxon>
        <taxon>Onygenales</taxon>
        <taxon>Ajellomycetaceae</taxon>
        <taxon>Emergomyces</taxon>
    </lineage>
</organism>
<protein>
    <submittedName>
        <fullName evidence="1">Uncharacterized protein</fullName>
    </submittedName>
</protein>